<comment type="caution">
    <text evidence="7">The sequence shown here is derived from an EMBL/GenBank/DDBJ whole genome shotgun (WGS) entry which is preliminary data.</text>
</comment>
<dbReference type="Pfam" id="PF25455">
    <property type="entry name" value="Beta-barrel_CAF17_C"/>
    <property type="match status" value="1"/>
</dbReference>
<accession>A0A9P6NNG1</accession>
<protein>
    <recommendedName>
        <fullName evidence="6">CAF17 C-terminal domain-containing protein</fullName>
    </recommendedName>
</protein>
<feature type="domain" description="CAF17 C-terminal" evidence="6">
    <location>
        <begin position="222"/>
        <end position="315"/>
    </location>
</feature>
<dbReference type="InterPro" id="IPR017703">
    <property type="entry name" value="YgfZ/GCV_T_CS"/>
</dbReference>
<dbReference type="GO" id="GO:0005759">
    <property type="term" value="C:mitochondrial matrix"/>
    <property type="evidence" value="ECO:0007669"/>
    <property type="project" value="TreeGrafter"/>
</dbReference>
<dbReference type="InterPro" id="IPR045179">
    <property type="entry name" value="YgfZ/GcvT"/>
</dbReference>
<comment type="similarity">
    <text evidence="4">Belongs to the GcvT family. CAF17/IBA57 subfamily.</text>
</comment>
<evidence type="ECO:0000256" key="5">
    <source>
        <dbReference type="SAM" id="MobiDB-lite"/>
    </source>
</evidence>
<dbReference type="AlphaFoldDB" id="A0A9P6NNG1"/>
<evidence type="ECO:0000313" key="8">
    <source>
        <dbReference type="Proteomes" id="UP000886653"/>
    </source>
</evidence>
<dbReference type="GO" id="GO:0016226">
    <property type="term" value="P:iron-sulfur cluster assembly"/>
    <property type="evidence" value="ECO:0007669"/>
    <property type="project" value="TreeGrafter"/>
</dbReference>
<sequence length="371" mass="41877">MGRSRFRLHRSLQRNRAFHSSPSHPEWVKTQLTDRALISISGRDSTGFLQGLTTNHISYSQLTNIPTPPVTYTAFLSPKGRLLFDCFLYPDPTRSEVSDQPAFLLDHDSSQSVFIWKWLSRFVLRSHVKLEFRKDTQLWAIWNNFLTRSTTDESLPLEHYPVQSYALHQLLNASLPPTLSPTYPVTLPFEANLDHHRAIDFRKGCYVGQELTARTYHTGVIRKRLVPISISTGSTPGSLSGIPDLIPKSVMLERLSDELVDELELFLSSDHPLSSQTASTTKKKKPVGKLVGPVLRTTEAVYGLGLLRIDHLAFSGSHWPLLVTQPLEGRRSSTSPTEEDNRDKRLEGAGRSGWSVKPLTSLLWWLTPKST</sequence>
<dbReference type="EMBL" id="MU167257">
    <property type="protein sequence ID" value="KAG0146720.1"/>
    <property type="molecule type" value="Genomic_DNA"/>
</dbReference>
<organism evidence="7 8">
    <name type="scientific">Cronartium quercuum f. sp. fusiforme G11</name>
    <dbReference type="NCBI Taxonomy" id="708437"/>
    <lineage>
        <taxon>Eukaryota</taxon>
        <taxon>Fungi</taxon>
        <taxon>Dikarya</taxon>
        <taxon>Basidiomycota</taxon>
        <taxon>Pucciniomycotina</taxon>
        <taxon>Pucciniomycetes</taxon>
        <taxon>Pucciniales</taxon>
        <taxon>Coleosporiaceae</taxon>
        <taxon>Cronartium</taxon>
    </lineage>
</organism>
<gene>
    <name evidence="7" type="ORF">CROQUDRAFT_106992</name>
</gene>
<evidence type="ECO:0000256" key="3">
    <source>
        <dbReference type="ARBA" id="ARBA00023128"/>
    </source>
</evidence>
<dbReference type="Proteomes" id="UP000886653">
    <property type="component" value="Unassembled WGS sequence"/>
</dbReference>
<dbReference type="OrthoDB" id="191995at2759"/>
<evidence type="ECO:0000256" key="4">
    <source>
        <dbReference type="ARBA" id="ARBA00093447"/>
    </source>
</evidence>
<dbReference type="NCBIfam" id="TIGR03317">
    <property type="entry name" value="ygfZ_signature"/>
    <property type="match status" value="1"/>
</dbReference>
<proteinExistence type="inferred from homology"/>
<dbReference type="InterPro" id="IPR057460">
    <property type="entry name" value="CAF17_C"/>
</dbReference>
<dbReference type="Gene3D" id="2.40.30.160">
    <property type="match status" value="1"/>
</dbReference>
<dbReference type="PANTHER" id="PTHR22602:SF0">
    <property type="entry name" value="TRANSFERASE CAF17, MITOCHONDRIAL-RELATED"/>
    <property type="match status" value="1"/>
</dbReference>
<dbReference type="Gene3D" id="3.30.1360.120">
    <property type="entry name" value="Probable tRNA modification gtpase trme, domain 1"/>
    <property type="match status" value="1"/>
</dbReference>
<feature type="compositionally biased region" description="Basic and acidic residues" evidence="5">
    <location>
        <begin position="339"/>
        <end position="348"/>
    </location>
</feature>
<evidence type="ECO:0000256" key="2">
    <source>
        <dbReference type="ARBA" id="ARBA00022946"/>
    </source>
</evidence>
<keyword evidence="8" id="KW-1185">Reference proteome</keyword>
<dbReference type="SUPFAM" id="SSF103025">
    <property type="entry name" value="Folate-binding domain"/>
    <property type="match status" value="1"/>
</dbReference>
<reference evidence="7" key="1">
    <citation type="submission" date="2013-11" db="EMBL/GenBank/DDBJ databases">
        <title>Genome sequence of the fusiform rust pathogen reveals effectors for host alternation and coevolution with pine.</title>
        <authorList>
            <consortium name="DOE Joint Genome Institute"/>
            <person name="Smith K."/>
            <person name="Pendleton A."/>
            <person name="Kubisiak T."/>
            <person name="Anderson C."/>
            <person name="Salamov A."/>
            <person name="Aerts A."/>
            <person name="Riley R."/>
            <person name="Clum A."/>
            <person name="Lindquist E."/>
            <person name="Ence D."/>
            <person name="Campbell M."/>
            <person name="Kronenberg Z."/>
            <person name="Feau N."/>
            <person name="Dhillon B."/>
            <person name="Hamelin R."/>
            <person name="Burleigh J."/>
            <person name="Smith J."/>
            <person name="Yandell M."/>
            <person name="Nelson C."/>
            <person name="Grigoriev I."/>
            <person name="Davis J."/>
        </authorList>
    </citation>
    <scope>NUCLEOTIDE SEQUENCE</scope>
    <source>
        <strain evidence="7">G11</strain>
    </source>
</reference>
<dbReference type="PANTHER" id="PTHR22602">
    <property type="entry name" value="TRANSFERASE CAF17, MITOCHONDRIAL-RELATED"/>
    <property type="match status" value="1"/>
</dbReference>
<evidence type="ECO:0000259" key="6">
    <source>
        <dbReference type="Pfam" id="PF25455"/>
    </source>
</evidence>
<dbReference type="InterPro" id="IPR027266">
    <property type="entry name" value="TrmE/GcvT-like"/>
</dbReference>
<keyword evidence="3" id="KW-0496">Mitochondrion</keyword>
<comment type="subcellular location">
    <subcellularLocation>
        <location evidence="1">Mitochondrion</location>
    </subcellularLocation>
</comment>
<evidence type="ECO:0000256" key="1">
    <source>
        <dbReference type="ARBA" id="ARBA00004173"/>
    </source>
</evidence>
<name>A0A9P6NNG1_9BASI</name>
<feature type="region of interest" description="Disordered" evidence="5">
    <location>
        <begin position="327"/>
        <end position="350"/>
    </location>
</feature>
<evidence type="ECO:0000313" key="7">
    <source>
        <dbReference type="EMBL" id="KAG0146720.1"/>
    </source>
</evidence>
<keyword evidence="2" id="KW-0809">Transit peptide</keyword>